<dbReference type="PANTHER" id="PTHR30404:SF0">
    <property type="entry name" value="N-ACETYLMURAMOYL-L-ALANINE AMIDASE AMIC"/>
    <property type="match status" value="1"/>
</dbReference>
<dbReference type="Pfam" id="PF01520">
    <property type="entry name" value="Amidase_3"/>
    <property type="match status" value="1"/>
</dbReference>
<dbReference type="InterPro" id="IPR050695">
    <property type="entry name" value="N-acetylmuramoyl_amidase_3"/>
</dbReference>
<name>A0A4Y8PSD7_9BACL</name>
<dbReference type="PANTHER" id="PTHR30404">
    <property type="entry name" value="N-ACETYLMURAMOYL-L-ALANINE AMIDASE"/>
    <property type="match status" value="1"/>
</dbReference>
<keyword evidence="2" id="KW-0732">Signal</keyword>
<protein>
    <recommendedName>
        <fullName evidence="3">MurNAc-LAA domain-containing protein</fullName>
    </recommendedName>
</protein>
<evidence type="ECO:0000313" key="5">
    <source>
        <dbReference type="Proteomes" id="UP000298246"/>
    </source>
</evidence>
<comment type="caution">
    <text evidence="4">The sequence shown here is derived from an EMBL/GenBank/DDBJ whole genome shotgun (WGS) entry which is preliminary data.</text>
</comment>
<dbReference type="GO" id="GO:0030288">
    <property type="term" value="C:outer membrane-bounded periplasmic space"/>
    <property type="evidence" value="ECO:0007669"/>
    <property type="project" value="TreeGrafter"/>
</dbReference>
<gene>
    <name evidence="4" type="ORF">B5M42_21895</name>
</gene>
<feature type="domain" description="MurNAc-LAA" evidence="3">
    <location>
        <begin position="108"/>
        <end position="217"/>
    </location>
</feature>
<dbReference type="SMART" id="SM00646">
    <property type="entry name" value="Ami_3"/>
    <property type="match status" value="1"/>
</dbReference>
<keyword evidence="5" id="KW-1185">Reference proteome</keyword>
<dbReference type="Gene3D" id="3.40.630.40">
    <property type="entry name" value="Zn-dependent exopeptidases"/>
    <property type="match status" value="1"/>
</dbReference>
<proteinExistence type="predicted"/>
<sequence length="226" mass="25049">MKLLYKAMCAGLLLALLAPGISAAETIEPLLPSADVLLDVGHGGIDSGTLFGKYEEKDMNLAIAKKTYKLLRKKGYRVILNRDSDYALSDDNTWSSGNRHKKDLAQRSGLANTVRPKMMLSLHVNWSGKPAVRGPVMIYQNQSDSILLAHLLQQSLNKLYGTSEPPMLGRTYYVLRHTKCPTVIVEMGFITNRADRKLLNDSHGQNQIAEAIGSAVEHYFAMIHPN</sequence>
<dbReference type="AlphaFoldDB" id="A0A4Y8PSD7"/>
<dbReference type="InterPro" id="IPR002508">
    <property type="entry name" value="MurNAc-LAA_cat"/>
</dbReference>
<keyword evidence="1" id="KW-0378">Hydrolase</keyword>
<dbReference type="RefSeq" id="WP_134756776.1">
    <property type="nucleotide sequence ID" value="NZ_MYFO02000002.1"/>
</dbReference>
<organism evidence="4 5">
    <name type="scientific">Paenibacillus athensensis</name>
    <dbReference type="NCBI Taxonomy" id="1967502"/>
    <lineage>
        <taxon>Bacteria</taxon>
        <taxon>Bacillati</taxon>
        <taxon>Bacillota</taxon>
        <taxon>Bacilli</taxon>
        <taxon>Bacillales</taxon>
        <taxon>Paenibacillaceae</taxon>
        <taxon>Paenibacillus</taxon>
    </lineage>
</organism>
<reference evidence="4 5" key="1">
    <citation type="submission" date="2017-03" db="EMBL/GenBank/DDBJ databases">
        <title>Isolation of Levoglucosan Utilizing Bacteria.</title>
        <authorList>
            <person name="Arya A.S."/>
        </authorList>
    </citation>
    <scope>NUCLEOTIDE SEQUENCE [LARGE SCALE GENOMIC DNA]</scope>
    <source>
        <strain evidence="4 5">MEC069</strain>
    </source>
</reference>
<dbReference type="OrthoDB" id="9772024at2"/>
<dbReference type="Proteomes" id="UP000298246">
    <property type="component" value="Unassembled WGS sequence"/>
</dbReference>
<feature type="chain" id="PRO_5038907036" description="MurNAc-LAA domain-containing protein" evidence="2">
    <location>
        <begin position="24"/>
        <end position="226"/>
    </location>
</feature>
<evidence type="ECO:0000259" key="3">
    <source>
        <dbReference type="SMART" id="SM00646"/>
    </source>
</evidence>
<feature type="signal peptide" evidence="2">
    <location>
        <begin position="1"/>
        <end position="23"/>
    </location>
</feature>
<dbReference type="SUPFAM" id="SSF53187">
    <property type="entry name" value="Zn-dependent exopeptidases"/>
    <property type="match status" value="1"/>
</dbReference>
<dbReference type="CDD" id="cd02696">
    <property type="entry name" value="MurNAc-LAA"/>
    <property type="match status" value="1"/>
</dbReference>
<accession>A0A4Y8PSD7</accession>
<evidence type="ECO:0000256" key="1">
    <source>
        <dbReference type="ARBA" id="ARBA00022801"/>
    </source>
</evidence>
<evidence type="ECO:0000313" key="4">
    <source>
        <dbReference type="EMBL" id="TFE83847.1"/>
    </source>
</evidence>
<evidence type="ECO:0000256" key="2">
    <source>
        <dbReference type="SAM" id="SignalP"/>
    </source>
</evidence>
<dbReference type="EMBL" id="MYFO01000042">
    <property type="protein sequence ID" value="TFE83847.1"/>
    <property type="molecule type" value="Genomic_DNA"/>
</dbReference>
<dbReference type="GO" id="GO:0008745">
    <property type="term" value="F:N-acetylmuramoyl-L-alanine amidase activity"/>
    <property type="evidence" value="ECO:0007669"/>
    <property type="project" value="InterPro"/>
</dbReference>
<dbReference type="GO" id="GO:0009253">
    <property type="term" value="P:peptidoglycan catabolic process"/>
    <property type="evidence" value="ECO:0007669"/>
    <property type="project" value="InterPro"/>
</dbReference>